<dbReference type="PANTHER" id="PTHR43289:SF6">
    <property type="entry name" value="SERINE_THREONINE-PROTEIN KINASE NEKL-3"/>
    <property type="match status" value="1"/>
</dbReference>
<dbReference type="PROSITE" id="PS00108">
    <property type="entry name" value="PROTEIN_KINASE_ST"/>
    <property type="match status" value="1"/>
</dbReference>
<dbReference type="PANTHER" id="PTHR43289">
    <property type="entry name" value="MITOGEN-ACTIVATED PROTEIN KINASE KINASE KINASE 20-RELATED"/>
    <property type="match status" value="1"/>
</dbReference>
<dbReference type="InterPro" id="IPR017441">
    <property type="entry name" value="Protein_kinase_ATP_BS"/>
</dbReference>
<keyword evidence="4" id="KW-0677">Repeat</keyword>
<dbReference type="GO" id="GO:0004674">
    <property type="term" value="F:protein serine/threonine kinase activity"/>
    <property type="evidence" value="ECO:0007669"/>
    <property type="project" value="UniProtKB-KW"/>
</dbReference>
<dbReference type="EC" id="2.7.11.1" evidence="1"/>
<keyword evidence="6 15" id="KW-0418">Kinase</keyword>
<sequence length="745" mass="78045">MTGYLFGDRYQVGETLGFGGMSEVHRGRDLRLGRDVAIKVLRADLARDPSFQARFRREAQNAASLNHPAIVAVYDTGETTGENGPIPYIVMEYIDGETLREVLKREGPLDPRQAMKIVADICSALDFSHRHGIVHRDIKPANVMLNRAGAVKVMDFGIARAVTDGSSTMTATAAVIGTAQYLSPEQARGESVDARSDVYATGCVLYELLTGTPPFVGDTPVAIAYQHVRETPKPPSEVRPGLTPDLDAIVLKALNKNPLNRYQTAADMKADLVRALSGQQPEATPLMSTEEREAIERRGPERVGLGGPPLLAPSVHSGGDAWDDDEDPGRRARRVWGFVGIGVLCAALLVGAVWLTLRVTSAAPPTQQVAVPELTGMSADEATAKLRESGLRVGSISYVESTDEQRNQVINQRPSVRTQVDVDTEVALDIGEGVRNVSVPNVATYSPDAAKKALEAVNLLYEQKLEPSSDADKDKAIAQDPAPQASVPPGTTVTVTIGSGPAFTTVPDGLVNKTQDEATAILAQQKLTAVAQQVDGAAPAGTVVSVEPGPGTRVQENSSVTLTVSNGTLMSMPNLRNLTPDEAVARLRNAGWQGDGNDLKVQTQTVTNPAQVGVIFNQDPAAGASVSRTTTAVTVVIGVGAQVQMPSVVTLPEAQARAALSGFSNVTFVSAGPAPTPGQVGTVAEQSVPGGSTVSVTTRIQVSVYASVATPTPPPETSTTPPAAETTPPATPPDGGQPAPGPANP</sequence>
<dbReference type="AlphaFoldDB" id="A0A939BZS6"/>
<dbReference type="FunFam" id="1.10.510.10:FF:000021">
    <property type="entry name" value="Serine/threonine protein kinase"/>
    <property type="match status" value="1"/>
</dbReference>
<name>A0A939BZS6_9ACTN</name>
<dbReference type="NCBIfam" id="NF033483">
    <property type="entry name" value="PknB_PASTA_kin"/>
    <property type="match status" value="1"/>
</dbReference>
<proteinExistence type="predicted"/>
<evidence type="ECO:0000256" key="5">
    <source>
        <dbReference type="ARBA" id="ARBA00022741"/>
    </source>
</evidence>
<dbReference type="EMBL" id="JAERWK010000019">
    <property type="protein sequence ID" value="MBM9468475.1"/>
    <property type="molecule type" value="Genomic_DNA"/>
</dbReference>
<dbReference type="Pfam" id="PF03793">
    <property type="entry name" value="PASTA"/>
    <property type="match status" value="4"/>
</dbReference>
<evidence type="ECO:0000256" key="1">
    <source>
        <dbReference type="ARBA" id="ARBA00012513"/>
    </source>
</evidence>
<evidence type="ECO:0000259" key="14">
    <source>
        <dbReference type="PROSITE" id="PS51178"/>
    </source>
</evidence>
<keyword evidence="2" id="KW-0723">Serine/threonine-protein kinase</keyword>
<dbReference type="PROSITE" id="PS50011">
    <property type="entry name" value="PROTEIN_KINASE_DOM"/>
    <property type="match status" value="1"/>
</dbReference>
<comment type="catalytic activity">
    <reaction evidence="9">
        <text>L-seryl-[protein] + ATP = O-phospho-L-seryl-[protein] + ADP + H(+)</text>
        <dbReference type="Rhea" id="RHEA:17989"/>
        <dbReference type="Rhea" id="RHEA-COMP:9863"/>
        <dbReference type="Rhea" id="RHEA-COMP:11604"/>
        <dbReference type="ChEBI" id="CHEBI:15378"/>
        <dbReference type="ChEBI" id="CHEBI:29999"/>
        <dbReference type="ChEBI" id="CHEBI:30616"/>
        <dbReference type="ChEBI" id="CHEBI:83421"/>
        <dbReference type="ChEBI" id="CHEBI:456216"/>
        <dbReference type="EC" id="2.7.11.1"/>
    </reaction>
</comment>
<keyword evidence="3" id="KW-0808">Transferase</keyword>
<evidence type="ECO:0000313" key="15">
    <source>
        <dbReference type="EMBL" id="MBM9468475.1"/>
    </source>
</evidence>
<dbReference type="SUPFAM" id="SSF56112">
    <property type="entry name" value="Protein kinase-like (PK-like)"/>
    <property type="match status" value="1"/>
</dbReference>
<keyword evidence="12" id="KW-0812">Transmembrane</keyword>
<feature type="domain" description="Protein kinase" evidence="13">
    <location>
        <begin position="10"/>
        <end position="273"/>
    </location>
</feature>
<evidence type="ECO:0000256" key="12">
    <source>
        <dbReference type="SAM" id="Phobius"/>
    </source>
</evidence>
<dbReference type="InterPro" id="IPR000719">
    <property type="entry name" value="Prot_kinase_dom"/>
</dbReference>
<evidence type="ECO:0000256" key="3">
    <source>
        <dbReference type="ARBA" id="ARBA00022679"/>
    </source>
</evidence>
<evidence type="ECO:0000256" key="6">
    <source>
        <dbReference type="ARBA" id="ARBA00022777"/>
    </source>
</evidence>
<dbReference type="FunFam" id="3.30.200.20:FF:000035">
    <property type="entry name" value="Serine/threonine protein kinase Stk1"/>
    <property type="match status" value="1"/>
</dbReference>
<dbReference type="Gene3D" id="1.10.510.10">
    <property type="entry name" value="Transferase(Phosphotransferase) domain 1"/>
    <property type="match status" value="1"/>
</dbReference>
<protein>
    <recommendedName>
        <fullName evidence="1">non-specific serine/threonine protein kinase</fullName>
        <ecNumber evidence="1">2.7.11.1</ecNumber>
    </recommendedName>
</protein>
<evidence type="ECO:0000256" key="2">
    <source>
        <dbReference type="ARBA" id="ARBA00022527"/>
    </source>
</evidence>
<gene>
    <name evidence="15" type="primary">pknB</name>
    <name evidence="15" type="ORF">JL106_14415</name>
</gene>
<comment type="caution">
    <text evidence="15">The sequence shown here is derived from an EMBL/GenBank/DDBJ whole genome shotgun (WGS) entry which is preliminary data.</text>
</comment>
<dbReference type="Gene3D" id="3.30.200.20">
    <property type="entry name" value="Phosphorylase Kinase, domain 1"/>
    <property type="match status" value="1"/>
</dbReference>
<feature type="region of interest" description="Disordered" evidence="11">
    <location>
        <begin position="300"/>
        <end position="326"/>
    </location>
</feature>
<dbReference type="CDD" id="cd06577">
    <property type="entry name" value="PASTA_pknB"/>
    <property type="match status" value="5"/>
</dbReference>
<feature type="domain" description="PASTA" evidence="14">
    <location>
        <begin position="640"/>
        <end position="706"/>
    </location>
</feature>
<evidence type="ECO:0000259" key="13">
    <source>
        <dbReference type="PROSITE" id="PS50011"/>
    </source>
</evidence>
<keyword evidence="16" id="KW-1185">Reference proteome</keyword>
<keyword evidence="12" id="KW-0472">Membrane</keyword>
<accession>A0A939BZS6</accession>
<dbReference type="PROSITE" id="PS00107">
    <property type="entry name" value="PROTEIN_KINASE_ATP"/>
    <property type="match status" value="1"/>
</dbReference>
<evidence type="ECO:0000256" key="4">
    <source>
        <dbReference type="ARBA" id="ARBA00022737"/>
    </source>
</evidence>
<reference evidence="15" key="1">
    <citation type="submission" date="2021-01" db="EMBL/GenBank/DDBJ databases">
        <title>YIM 132084 draft genome.</title>
        <authorList>
            <person name="An D."/>
        </authorList>
    </citation>
    <scope>NUCLEOTIDE SEQUENCE</scope>
    <source>
        <strain evidence="15">YIM 132084</strain>
    </source>
</reference>
<evidence type="ECO:0000256" key="11">
    <source>
        <dbReference type="SAM" id="MobiDB-lite"/>
    </source>
</evidence>
<feature type="compositionally biased region" description="Low complexity" evidence="11">
    <location>
        <begin position="717"/>
        <end position="737"/>
    </location>
</feature>
<feature type="domain" description="PASTA" evidence="14">
    <location>
        <begin position="433"/>
        <end position="499"/>
    </location>
</feature>
<keyword evidence="12" id="KW-1133">Transmembrane helix</keyword>
<dbReference type="InterPro" id="IPR005543">
    <property type="entry name" value="PASTA_dom"/>
</dbReference>
<dbReference type="SMART" id="SM00740">
    <property type="entry name" value="PASTA"/>
    <property type="match status" value="5"/>
</dbReference>
<feature type="domain" description="PASTA" evidence="14">
    <location>
        <begin position="563"/>
        <end position="639"/>
    </location>
</feature>
<dbReference type="PROSITE" id="PS51178">
    <property type="entry name" value="PASTA"/>
    <property type="match status" value="4"/>
</dbReference>
<dbReference type="CDD" id="cd14014">
    <property type="entry name" value="STKc_PknB_like"/>
    <property type="match status" value="1"/>
</dbReference>
<dbReference type="GO" id="GO:0045717">
    <property type="term" value="P:negative regulation of fatty acid biosynthetic process"/>
    <property type="evidence" value="ECO:0007669"/>
    <property type="project" value="UniProtKB-ARBA"/>
</dbReference>
<keyword evidence="7 10" id="KW-0067">ATP-binding</keyword>
<dbReference type="Proteomes" id="UP000663792">
    <property type="component" value="Unassembled WGS sequence"/>
</dbReference>
<feature type="binding site" evidence="10">
    <location>
        <position position="39"/>
    </location>
    <ligand>
        <name>ATP</name>
        <dbReference type="ChEBI" id="CHEBI:30616"/>
    </ligand>
</feature>
<organism evidence="15 16">
    <name type="scientific">Nakamurella leprariae</name>
    <dbReference type="NCBI Taxonomy" id="2803911"/>
    <lineage>
        <taxon>Bacteria</taxon>
        <taxon>Bacillati</taxon>
        <taxon>Actinomycetota</taxon>
        <taxon>Actinomycetes</taxon>
        <taxon>Nakamurellales</taxon>
        <taxon>Nakamurellaceae</taxon>
        <taxon>Nakamurella</taxon>
    </lineage>
</organism>
<dbReference type="GO" id="GO:0005524">
    <property type="term" value="F:ATP binding"/>
    <property type="evidence" value="ECO:0007669"/>
    <property type="project" value="UniProtKB-UniRule"/>
</dbReference>
<keyword evidence="5 10" id="KW-0547">Nucleotide-binding</keyword>
<dbReference type="Gene3D" id="3.30.10.20">
    <property type="match status" value="5"/>
</dbReference>
<dbReference type="InterPro" id="IPR011009">
    <property type="entry name" value="Kinase-like_dom_sf"/>
</dbReference>
<evidence type="ECO:0000256" key="9">
    <source>
        <dbReference type="ARBA" id="ARBA00048679"/>
    </source>
</evidence>
<dbReference type="SMART" id="SM00220">
    <property type="entry name" value="S_TKc"/>
    <property type="match status" value="1"/>
</dbReference>
<evidence type="ECO:0000256" key="7">
    <source>
        <dbReference type="ARBA" id="ARBA00022840"/>
    </source>
</evidence>
<evidence type="ECO:0000256" key="8">
    <source>
        <dbReference type="ARBA" id="ARBA00047899"/>
    </source>
</evidence>
<dbReference type="RefSeq" id="WP_205261436.1">
    <property type="nucleotide sequence ID" value="NZ_JAERWK010000019.1"/>
</dbReference>
<feature type="domain" description="PASTA" evidence="14">
    <location>
        <begin position="365"/>
        <end position="432"/>
    </location>
</feature>
<comment type="catalytic activity">
    <reaction evidence="8">
        <text>L-threonyl-[protein] + ATP = O-phospho-L-threonyl-[protein] + ADP + H(+)</text>
        <dbReference type="Rhea" id="RHEA:46608"/>
        <dbReference type="Rhea" id="RHEA-COMP:11060"/>
        <dbReference type="Rhea" id="RHEA-COMP:11605"/>
        <dbReference type="ChEBI" id="CHEBI:15378"/>
        <dbReference type="ChEBI" id="CHEBI:30013"/>
        <dbReference type="ChEBI" id="CHEBI:30616"/>
        <dbReference type="ChEBI" id="CHEBI:61977"/>
        <dbReference type="ChEBI" id="CHEBI:456216"/>
        <dbReference type="EC" id="2.7.11.1"/>
    </reaction>
</comment>
<feature type="region of interest" description="Disordered" evidence="11">
    <location>
        <begin position="706"/>
        <end position="745"/>
    </location>
</feature>
<dbReference type="Pfam" id="PF00069">
    <property type="entry name" value="Pkinase"/>
    <property type="match status" value="1"/>
</dbReference>
<feature type="transmembrane region" description="Helical" evidence="12">
    <location>
        <begin position="335"/>
        <end position="357"/>
    </location>
</feature>
<dbReference type="InterPro" id="IPR008271">
    <property type="entry name" value="Ser/Thr_kinase_AS"/>
</dbReference>
<evidence type="ECO:0000313" key="16">
    <source>
        <dbReference type="Proteomes" id="UP000663792"/>
    </source>
</evidence>
<evidence type="ECO:0000256" key="10">
    <source>
        <dbReference type="PROSITE-ProRule" id="PRU10141"/>
    </source>
</evidence>